<keyword evidence="1" id="KW-0812">Transmembrane</keyword>
<name>A0ABX6T614_9SPHN</name>
<evidence type="ECO:0000313" key="3">
    <source>
        <dbReference type="Proteomes" id="UP000516105"/>
    </source>
</evidence>
<feature type="transmembrane region" description="Helical" evidence="1">
    <location>
        <begin position="7"/>
        <end position="25"/>
    </location>
</feature>
<sequence length="179" mass="20216">MNLLWDLYWPVLTLAVVAGVNVGAIAFRKRAPNQFRTINWRRRRVLVLAGGAALVLAFGAIWHAPVGKGERFASQTERFTRKVLVDWEMAPVTAVVPRNPIRRALVLSGPADDFQRSELVRILNDVPGVANVWWADRPPNFTLPLLLEVELAALVSFGVGLVLAYLLELRRRSNAQWRW</sequence>
<feature type="transmembrane region" description="Helical" evidence="1">
    <location>
        <begin position="151"/>
        <end position="169"/>
    </location>
</feature>
<reference evidence="2 3" key="1">
    <citation type="submission" date="2020-08" db="EMBL/GenBank/DDBJ databases">
        <title>Genome sequence of Sphingomonas sediminicola KACC 15039T.</title>
        <authorList>
            <person name="Hyun D.-W."/>
            <person name="Bae J.-W."/>
        </authorList>
    </citation>
    <scope>NUCLEOTIDE SEQUENCE [LARGE SCALE GENOMIC DNA]</scope>
    <source>
        <strain evidence="2 3">KACC 15039</strain>
    </source>
</reference>
<keyword evidence="1" id="KW-0472">Membrane</keyword>
<accession>A0ABX6T614</accession>
<dbReference type="RefSeq" id="WP_187708263.1">
    <property type="nucleotide sequence ID" value="NZ_CP060782.1"/>
</dbReference>
<dbReference type="Proteomes" id="UP000516105">
    <property type="component" value="Chromosome"/>
</dbReference>
<gene>
    <name evidence="2" type="ORF">H9L14_11930</name>
</gene>
<feature type="transmembrane region" description="Helical" evidence="1">
    <location>
        <begin position="45"/>
        <end position="64"/>
    </location>
</feature>
<dbReference type="EMBL" id="CP060782">
    <property type="protein sequence ID" value="QNP45307.1"/>
    <property type="molecule type" value="Genomic_DNA"/>
</dbReference>
<keyword evidence="3" id="KW-1185">Reference proteome</keyword>
<evidence type="ECO:0000256" key="1">
    <source>
        <dbReference type="SAM" id="Phobius"/>
    </source>
</evidence>
<evidence type="ECO:0000313" key="2">
    <source>
        <dbReference type="EMBL" id="QNP45307.1"/>
    </source>
</evidence>
<keyword evidence="1" id="KW-1133">Transmembrane helix</keyword>
<organism evidence="2 3">
    <name type="scientific">Sphingomonas sediminicola</name>
    <dbReference type="NCBI Taxonomy" id="386874"/>
    <lineage>
        <taxon>Bacteria</taxon>
        <taxon>Pseudomonadati</taxon>
        <taxon>Pseudomonadota</taxon>
        <taxon>Alphaproteobacteria</taxon>
        <taxon>Sphingomonadales</taxon>
        <taxon>Sphingomonadaceae</taxon>
        <taxon>Sphingomonas</taxon>
    </lineage>
</organism>
<protein>
    <submittedName>
        <fullName evidence="2">Uncharacterized protein</fullName>
    </submittedName>
</protein>
<proteinExistence type="predicted"/>